<keyword evidence="4 7" id="KW-0812">Transmembrane</keyword>
<gene>
    <name evidence="9" type="ORF">KTH89_12340</name>
</gene>
<evidence type="ECO:0000256" key="3">
    <source>
        <dbReference type="ARBA" id="ARBA00022475"/>
    </source>
</evidence>
<dbReference type="PANTHER" id="PTHR43744:SF3">
    <property type="entry name" value="LACTOSE TRANSPORT SYSTEM PERMEASE PROTEIN LACG"/>
    <property type="match status" value="1"/>
</dbReference>
<accession>A0A949JY38</accession>
<protein>
    <submittedName>
        <fullName evidence="9">Carbohydrate ABC transporter permease</fullName>
    </submittedName>
</protein>
<dbReference type="CDD" id="cd06261">
    <property type="entry name" value="TM_PBP2"/>
    <property type="match status" value="1"/>
</dbReference>
<evidence type="ECO:0000259" key="8">
    <source>
        <dbReference type="PROSITE" id="PS50928"/>
    </source>
</evidence>
<dbReference type="AlphaFoldDB" id="A0A949JY38"/>
<evidence type="ECO:0000256" key="1">
    <source>
        <dbReference type="ARBA" id="ARBA00004651"/>
    </source>
</evidence>
<feature type="transmembrane region" description="Helical" evidence="7">
    <location>
        <begin position="104"/>
        <end position="122"/>
    </location>
</feature>
<comment type="caution">
    <text evidence="9">The sequence shown here is derived from an EMBL/GenBank/DDBJ whole genome shotgun (WGS) entry which is preliminary data.</text>
</comment>
<dbReference type="InterPro" id="IPR000515">
    <property type="entry name" value="MetI-like"/>
</dbReference>
<dbReference type="PROSITE" id="PS50928">
    <property type="entry name" value="ABC_TM1"/>
    <property type="match status" value="1"/>
</dbReference>
<dbReference type="GO" id="GO:0055085">
    <property type="term" value="P:transmembrane transport"/>
    <property type="evidence" value="ECO:0007669"/>
    <property type="project" value="InterPro"/>
</dbReference>
<reference evidence="9" key="1">
    <citation type="submission" date="2021-06" db="EMBL/GenBank/DDBJ databases">
        <title>Description of novel taxa of the family Lachnospiraceae.</title>
        <authorList>
            <person name="Chaplin A.V."/>
            <person name="Sokolova S.R."/>
            <person name="Pikina A.P."/>
            <person name="Korzhanova M."/>
            <person name="Belova V."/>
            <person name="Korostin D."/>
            <person name="Efimov B.A."/>
        </authorList>
    </citation>
    <scope>NUCLEOTIDE SEQUENCE</scope>
    <source>
        <strain evidence="9">ASD5720</strain>
    </source>
</reference>
<feature type="transmembrane region" description="Helical" evidence="7">
    <location>
        <begin position="12"/>
        <end position="33"/>
    </location>
</feature>
<keyword evidence="6 7" id="KW-0472">Membrane</keyword>
<dbReference type="PANTHER" id="PTHR43744">
    <property type="entry name" value="ABC TRANSPORTER PERMEASE PROTEIN MG189-RELATED-RELATED"/>
    <property type="match status" value="1"/>
</dbReference>
<dbReference type="Proteomes" id="UP000712157">
    <property type="component" value="Unassembled WGS sequence"/>
</dbReference>
<keyword evidence="5 7" id="KW-1133">Transmembrane helix</keyword>
<sequence length="272" mass="30445">MKKTVKAGVLNLCIFLLSLLILVPVCIVVLNSFKTQGEAASFTLSLPTKWIMDNYREVFATSDIWGSMRNGIVYSGFSSVGVMMVSAMAAFVLSRRRTGGCNKFYYLFMAGLVLPMSIIPTIMTTKQLHLYGTYLNLILLYIAFNIPFCVFMYYGFMETIPSSLDEATLIDGGGAVSLFFRVILPLLKPVTVTSVLIIATGIWNDFYYQLYFTRSSDMWAMPMTVYNYFGQYSRSWNLVCADIVIAVVPILIVFILFQKQIVDGMTVGAVKG</sequence>
<feature type="transmembrane region" description="Helical" evidence="7">
    <location>
        <begin position="178"/>
        <end position="203"/>
    </location>
</feature>
<dbReference type="Gene3D" id="1.10.3720.10">
    <property type="entry name" value="MetI-like"/>
    <property type="match status" value="1"/>
</dbReference>
<dbReference type="Pfam" id="PF00528">
    <property type="entry name" value="BPD_transp_1"/>
    <property type="match status" value="1"/>
</dbReference>
<organism evidence="9 10">
    <name type="scientific">Diplocloster agilis</name>
    <dbReference type="NCBI Taxonomy" id="2850323"/>
    <lineage>
        <taxon>Bacteria</taxon>
        <taxon>Bacillati</taxon>
        <taxon>Bacillota</taxon>
        <taxon>Clostridia</taxon>
        <taxon>Lachnospirales</taxon>
        <taxon>Lachnospiraceae</taxon>
        <taxon>Diplocloster</taxon>
    </lineage>
</organism>
<keyword evidence="2 7" id="KW-0813">Transport</keyword>
<dbReference type="SUPFAM" id="SSF161098">
    <property type="entry name" value="MetI-like"/>
    <property type="match status" value="1"/>
</dbReference>
<feature type="transmembrane region" description="Helical" evidence="7">
    <location>
        <begin position="134"/>
        <end position="157"/>
    </location>
</feature>
<evidence type="ECO:0000313" key="9">
    <source>
        <dbReference type="EMBL" id="MBU9737330.1"/>
    </source>
</evidence>
<proteinExistence type="inferred from homology"/>
<evidence type="ECO:0000313" key="10">
    <source>
        <dbReference type="Proteomes" id="UP000712157"/>
    </source>
</evidence>
<keyword evidence="3" id="KW-1003">Cell membrane</keyword>
<evidence type="ECO:0000256" key="6">
    <source>
        <dbReference type="ARBA" id="ARBA00023136"/>
    </source>
</evidence>
<dbReference type="EMBL" id="JAHQCW010000019">
    <property type="protein sequence ID" value="MBU9737330.1"/>
    <property type="molecule type" value="Genomic_DNA"/>
</dbReference>
<comment type="subcellular location">
    <subcellularLocation>
        <location evidence="1 7">Cell membrane</location>
        <topology evidence="1 7">Multi-pass membrane protein</topology>
    </subcellularLocation>
</comment>
<comment type="similarity">
    <text evidence="7">Belongs to the binding-protein-dependent transport system permease family.</text>
</comment>
<feature type="domain" description="ABC transmembrane type-1" evidence="8">
    <location>
        <begin position="68"/>
        <end position="257"/>
    </location>
</feature>
<dbReference type="RefSeq" id="WP_238721915.1">
    <property type="nucleotide sequence ID" value="NZ_JAHQCW010000019.1"/>
</dbReference>
<keyword evidence="10" id="KW-1185">Reference proteome</keyword>
<feature type="transmembrane region" description="Helical" evidence="7">
    <location>
        <begin position="72"/>
        <end position="92"/>
    </location>
</feature>
<feature type="transmembrane region" description="Helical" evidence="7">
    <location>
        <begin position="236"/>
        <end position="257"/>
    </location>
</feature>
<evidence type="ECO:0000256" key="7">
    <source>
        <dbReference type="RuleBase" id="RU363032"/>
    </source>
</evidence>
<dbReference type="GO" id="GO:0005886">
    <property type="term" value="C:plasma membrane"/>
    <property type="evidence" value="ECO:0007669"/>
    <property type="project" value="UniProtKB-SubCell"/>
</dbReference>
<name>A0A949JY38_9FIRM</name>
<evidence type="ECO:0000256" key="5">
    <source>
        <dbReference type="ARBA" id="ARBA00022989"/>
    </source>
</evidence>
<dbReference type="InterPro" id="IPR035906">
    <property type="entry name" value="MetI-like_sf"/>
</dbReference>
<evidence type="ECO:0000256" key="2">
    <source>
        <dbReference type="ARBA" id="ARBA00022448"/>
    </source>
</evidence>
<evidence type="ECO:0000256" key="4">
    <source>
        <dbReference type="ARBA" id="ARBA00022692"/>
    </source>
</evidence>